<evidence type="ECO:0000313" key="4">
    <source>
        <dbReference type="EMBL" id="QZA09109.1"/>
    </source>
</evidence>
<feature type="compositionally biased region" description="Low complexity" evidence="1">
    <location>
        <begin position="20"/>
        <end position="30"/>
    </location>
</feature>
<dbReference type="AlphaFoldDB" id="A0A9X7ZGH8"/>
<dbReference type="KEGG" id="mher:K3U94_07605"/>
<dbReference type="Pfam" id="PF26571">
    <property type="entry name" value="VldE"/>
    <property type="match status" value="1"/>
</dbReference>
<dbReference type="InterPro" id="IPR058593">
    <property type="entry name" value="ARB_07466-like_C"/>
</dbReference>
<keyword evidence="2" id="KW-0732">Signal</keyword>
<sequence>MKSSVLAATTLLPAAVFLAGGVGAEPGNNDEPPPPAAADAPPPPEEAPPPPPEDAPPPPPEDGPPPPPEDAPPPPPEDLPPPPPEDAPPPPPEDGPPPPPEDIPPPPQDWGPPAPDLVTNWSMPAPHALPPGIVNERGMQVKTILVARSISEAFPQIHDMIGVRPDGQRWHPSGLAIDVMIPNPGSPEGIALGDQIVDYVRQNAGRFAMQDAIWRGTYYTPAGPSGRGNGHYDHVHITTFGGGYPNGNEEYLREDGEPPPA</sequence>
<protein>
    <recommendedName>
        <fullName evidence="3">ARB-07466-like C-terminal domain-containing protein</fullName>
    </recommendedName>
</protein>
<name>A0A9X7ZGH8_9MYCO</name>
<evidence type="ECO:0000259" key="3">
    <source>
        <dbReference type="Pfam" id="PF26571"/>
    </source>
</evidence>
<feature type="domain" description="ARB-07466-like C-terminal" evidence="3">
    <location>
        <begin position="136"/>
        <end position="234"/>
    </location>
</feature>
<accession>A0A9X7ZGH8</accession>
<dbReference type="Proteomes" id="UP000825008">
    <property type="component" value="Chromosome"/>
</dbReference>
<dbReference type="RefSeq" id="WP_220696110.1">
    <property type="nucleotide sequence ID" value="NZ_CP080997.1"/>
</dbReference>
<evidence type="ECO:0000256" key="2">
    <source>
        <dbReference type="SAM" id="SignalP"/>
    </source>
</evidence>
<evidence type="ECO:0000256" key="1">
    <source>
        <dbReference type="SAM" id="MobiDB-lite"/>
    </source>
</evidence>
<feature type="chain" id="PRO_5040801796" description="ARB-07466-like C-terminal domain-containing protein" evidence="2">
    <location>
        <begin position="25"/>
        <end position="261"/>
    </location>
</feature>
<feature type="region of interest" description="Disordered" evidence="1">
    <location>
        <begin position="20"/>
        <end position="124"/>
    </location>
</feature>
<evidence type="ECO:0000313" key="5">
    <source>
        <dbReference type="Proteomes" id="UP000825008"/>
    </source>
</evidence>
<feature type="compositionally biased region" description="Pro residues" evidence="1">
    <location>
        <begin position="31"/>
        <end position="115"/>
    </location>
</feature>
<proteinExistence type="predicted"/>
<gene>
    <name evidence="4" type="ORF">K3U94_07605</name>
</gene>
<reference evidence="4" key="1">
    <citation type="submission" date="2021-08" db="EMBL/GenBank/DDBJ databases">
        <title>Whole genome sequencing of non-tuberculosis mycobacteria type-strains.</title>
        <authorList>
            <person name="Igarashi Y."/>
            <person name="Osugi A."/>
            <person name="Mitarai S."/>
        </authorList>
    </citation>
    <scope>NUCLEOTIDE SEQUENCE</scope>
    <source>
        <strain evidence="4">JCM 30995</strain>
    </source>
</reference>
<feature type="signal peptide" evidence="2">
    <location>
        <begin position="1"/>
        <end position="24"/>
    </location>
</feature>
<dbReference type="EMBL" id="CP080997">
    <property type="protein sequence ID" value="QZA09109.1"/>
    <property type="molecule type" value="Genomic_DNA"/>
</dbReference>
<organism evidence="4 5">
    <name type="scientific">Mycolicibacter heraklionensis</name>
    <dbReference type="NCBI Taxonomy" id="512402"/>
    <lineage>
        <taxon>Bacteria</taxon>
        <taxon>Bacillati</taxon>
        <taxon>Actinomycetota</taxon>
        <taxon>Actinomycetes</taxon>
        <taxon>Mycobacteriales</taxon>
        <taxon>Mycobacteriaceae</taxon>
        <taxon>Mycolicibacter</taxon>
    </lineage>
</organism>